<dbReference type="InterPro" id="IPR034457">
    <property type="entry name" value="Organic_radical-activating"/>
</dbReference>
<evidence type="ECO:0000259" key="10">
    <source>
        <dbReference type="PROSITE" id="PS51379"/>
    </source>
</evidence>
<feature type="domain" description="4Fe-4S ferredoxin-type" evidence="10">
    <location>
        <begin position="55"/>
        <end position="88"/>
    </location>
</feature>
<dbReference type="AlphaFoldDB" id="A0A562J5K5"/>
<comment type="catalytic activity">
    <reaction evidence="9">
        <text>glycyl-[protein] + reduced [flavodoxin] + S-adenosyl-L-methionine = glycin-2-yl radical-[protein] + semiquinone [flavodoxin] + 5'-deoxyadenosine + L-methionine + H(+)</text>
        <dbReference type="Rhea" id="RHEA:61976"/>
        <dbReference type="Rhea" id="RHEA-COMP:10622"/>
        <dbReference type="Rhea" id="RHEA-COMP:14480"/>
        <dbReference type="Rhea" id="RHEA-COMP:15993"/>
        <dbReference type="Rhea" id="RHEA-COMP:15994"/>
        <dbReference type="ChEBI" id="CHEBI:15378"/>
        <dbReference type="ChEBI" id="CHEBI:17319"/>
        <dbReference type="ChEBI" id="CHEBI:29947"/>
        <dbReference type="ChEBI" id="CHEBI:32722"/>
        <dbReference type="ChEBI" id="CHEBI:57618"/>
        <dbReference type="ChEBI" id="CHEBI:57844"/>
        <dbReference type="ChEBI" id="CHEBI:59789"/>
        <dbReference type="ChEBI" id="CHEBI:140311"/>
    </reaction>
</comment>
<evidence type="ECO:0000313" key="13">
    <source>
        <dbReference type="Proteomes" id="UP000315343"/>
    </source>
</evidence>
<comment type="cofactor">
    <cofactor evidence="1">
        <name>[4Fe-4S] cluster</name>
        <dbReference type="ChEBI" id="CHEBI:49883"/>
    </cofactor>
</comment>
<dbReference type="PIRSF" id="PIRSF000371">
    <property type="entry name" value="PFL_act_enz"/>
    <property type="match status" value="1"/>
</dbReference>
<dbReference type="RefSeq" id="WP_145085288.1">
    <property type="nucleotide sequence ID" value="NZ_DAMBUX010000018.1"/>
</dbReference>
<dbReference type="InterPro" id="IPR040074">
    <property type="entry name" value="BssD/PflA/YjjW"/>
</dbReference>
<evidence type="ECO:0000259" key="11">
    <source>
        <dbReference type="PROSITE" id="PS51918"/>
    </source>
</evidence>
<comment type="similarity">
    <text evidence="2">Belongs to the organic radical-activating enzymes family.</text>
</comment>
<dbReference type="EMBL" id="VLKH01000009">
    <property type="protein sequence ID" value="TWH78387.1"/>
    <property type="molecule type" value="Genomic_DNA"/>
</dbReference>
<dbReference type="Pfam" id="PF04055">
    <property type="entry name" value="Radical_SAM"/>
    <property type="match status" value="1"/>
</dbReference>
<feature type="domain" description="Radical SAM core" evidence="11">
    <location>
        <begin position="25"/>
        <end position="308"/>
    </location>
</feature>
<dbReference type="NCBIfam" id="NF033717">
    <property type="entry name" value="HPDL_rSAM_activ"/>
    <property type="match status" value="1"/>
</dbReference>
<dbReference type="InterPro" id="IPR012839">
    <property type="entry name" value="Organic_radical_activase"/>
</dbReference>
<proteinExistence type="inferred from homology"/>
<dbReference type="PROSITE" id="PS51918">
    <property type="entry name" value="RADICAL_SAM"/>
    <property type="match status" value="1"/>
</dbReference>
<dbReference type="InterPro" id="IPR017896">
    <property type="entry name" value="4Fe4S_Fe-S-bd"/>
</dbReference>
<dbReference type="SUPFAM" id="SSF54862">
    <property type="entry name" value="4Fe-4S ferredoxins"/>
    <property type="match status" value="1"/>
</dbReference>
<organism evidence="12 13">
    <name type="scientific">Sedimentibacter saalensis</name>
    <dbReference type="NCBI Taxonomy" id="130788"/>
    <lineage>
        <taxon>Bacteria</taxon>
        <taxon>Bacillati</taxon>
        <taxon>Bacillota</taxon>
        <taxon>Tissierellia</taxon>
        <taxon>Sedimentibacter</taxon>
    </lineage>
</organism>
<dbReference type="PROSITE" id="PS51379">
    <property type="entry name" value="4FE4S_FER_2"/>
    <property type="match status" value="2"/>
</dbReference>
<dbReference type="NCBIfam" id="TIGR02494">
    <property type="entry name" value="PFLE_PFLC"/>
    <property type="match status" value="1"/>
</dbReference>
<keyword evidence="6" id="KW-0560">Oxidoreductase</keyword>
<dbReference type="GO" id="GO:0016491">
    <property type="term" value="F:oxidoreductase activity"/>
    <property type="evidence" value="ECO:0007669"/>
    <property type="project" value="UniProtKB-KW"/>
</dbReference>
<dbReference type="PROSITE" id="PS01087">
    <property type="entry name" value="RADICAL_ACTIVATING"/>
    <property type="match status" value="1"/>
</dbReference>
<dbReference type="InterPro" id="IPR013785">
    <property type="entry name" value="Aldolase_TIM"/>
</dbReference>
<evidence type="ECO:0000256" key="5">
    <source>
        <dbReference type="ARBA" id="ARBA00022723"/>
    </source>
</evidence>
<dbReference type="GO" id="GO:0051539">
    <property type="term" value="F:4 iron, 4 sulfur cluster binding"/>
    <property type="evidence" value="ECO:0007669"/>
    <property type="project" value="UniProtKB-KW"/>
</dbReference>
<feature type="domain" description="4Fe-4S ferredoxin-type" evidence="10">
    <location>
        <begin position="89"/>
        <end position="121"/>
    </location>
</feature>
<dbReference type="CDD" id="cd01335">
    <property type="entry name" value="Radical_SAM"/>
    <property type="match status" value="1"/>
</dbReference>
<dbReference type="SFLD" id="SFLDG01066">
    <property type="entry name" value="organic_radical-activating_enz"/>
    <property type="match status" value="1"/>
</dbReference>
<sequence>MDKENINLGTGKKGLIFDIQAYSVHDGPGCRTNVFFVGCPMTCKWCANPESWNKKKHIMFSDKMCKWEKGCAACRNVCPHHNIKFDQSGKPSIDWGICMKCETFDCINICPNNAFKQVVKEYSVDELVALLRRDFNSWGPDGGVTFTGGDPLMHYEFLLEVLKKCHKLQIHTAIETEAYAKQEEFLEIMKYINFAFIDVKNMDREKHKEGTGVYNDLVLSNIRALVKAGWKGRLILRQPTIAGYNDSVENAHKLIEFMNENGLYEINLLKFHRLGLTKWEQLGKEYEYSNHGDMTEEKMELLQGIYLDNNIACYIGDDTPF</sequence>
<dbReference type="Gene3D" id="3.30.70.20">
    <property type="match status" value="1"/>
</dbReference>
<evidence type="ECO:0000256" key="9">
    <source>
        <dbReference type="ARBA" id="ARBA00047365"/>
    </source>
</evidence>
<dbReference type="SFLD" id="SFLDG01118">
    <property type="entry name" value="activating_enzymes__group_2"/>
    <property type="match status" value="1"/>
</dbReference>
<evidence type="ECO:0000256" key="1">
    <source>
        <dbReference type="ARBA" id="ARBA00001966"/>
    </source>
</evidence>
<dbReference type="SUPFAM" id="SSF102114">
    <property type="entry name" value="Radical SAM enzymes"/>
    <property type="match status" value="1"/>
</dbReference>
<accession>A0A562J5K5</accession>
<keyword evidence="8" id="KW-0411">Iron-sulfur</keyword>
<dbReference type="GO" id="GO:0016829">
    <property type="term" value="F:lyase activity"/>
    <property type="evidence" value="ECO:0007669"/>
    <property type="project" value="UniProtKB-KW"/>
</dbReference>
<keyword evidence="5" id="KW-0479">Metal-binding</keyword>
<evidence type="ECO:0000256" key="2">
    <source>
        <dbReference type="ARBA" id="ARBA00009777"/>
    </source>
</evidence>
<protein>
    <submittedName>
        <fullName evidence="12">Pyruvate formate lyase activating enzyme</fullName>
    </submittedName>
</protein>
<evidence type="ECO:0000256" key="3">
    <source>
        <dbReference type="ARBA" id="ARBA00022485"/>
    </source>
</evidence>
<keyword evidence="12" id="KW-0670">Pyruvate</keyword>
<dbReference type="PANTHER" id="PTHR30352:SF4">
    <property type="entry name" value="PYRUVATE FORMATE-LYASE 2-ACTIVATING ENZYME"/>
    <property type="match status" value="1"/>
</dbReference>
<dbReference type="PANTHER" id="PTHR30352">
    <property type="entry name" value="PYRUVATE FORMATE-LYASE-ACTIVATING ENZYME"/>
    <property type="match status" value="1"/>
</dbReference>
<keyword evidence="13" id="KW-1185">Reference proteome</keyword>
<comment type="caution">
    <text evidence="12">The sequence shown here is derived from an EMBL/GenBank/DDBJ whole genome shotgun (WGS) entry which is preliminary data.</text>
</comment>
<dbReference type="GO" id="GO:0046872">
    <property type="term" value="F:metal ion binding"/>
    <property type="evidence" value="ECO:0007669"/>
    <property type="project" value="UniProtKB-KW"/>
</dbReference>
<dbReference type="InterPro" id="IPR058240">
    <property type="entry name" value="rSAM_sf"/>
</dbReference>
<dbReference type="Gene3D" id="3.20.20.70">
    <property type="entry name" value="Aldolase class I"/>
    <property type="match status" value="1"/>
</dbReference>
<dbReference type="InterPro" id="IPR001989">
    <property type="entry name" value="Radical_activat_CS"/>
</dbReference>
<keyword evidence="12" id="KW-0456">Lyase</keyword>
<reference evidence="12 13" key="1">
    <citation type="submission" date="2019-07" db="EMBL/GenBank/DDBJ databases">
        <title>Genomic Encyclopedia of Type Strains, Phase I: the one thousand microbial genomes (KMG-I) project.</title>
        <authorList>
            <person name="Kyrpides N."/>
        </authorList>
    </citation>
    <scope>NUCLEOTIDE SEQUENCE [LARGE SCALE GENOMIC DNA]</scope>
    <source>
        <strain evidence="12 13">DSM 13558</strain>
    </source>
</reference>
<evidence type="ECO:0000256" key="6">
    <source>
        <dbReference type="ARBA" id="ARBA00023002"/>
    </source>
</evidence>
<evidence type="ECO:0000256" key="4">
    <source>
        <dbReference type="ARBA" id="ARBA00022691"/>
    </source>
</evidence>
<keyword evidence="7" id="KW-0408">Iron</keyword>
<keyword evidence="3" id="KW-0004">4Fe-4S</keyword>
<dbReference type="Proteomes" id="UP000315343">
    <property type="component" value="Unassembled WGS sequence"/>
</dbReference>
<dbReference type="OrthoDB" id="9782387at2"/>
<name>A0A562J5K5_9FIRM</name>
<evidence type="ECO:0000256" key="8">
    <source>
        <dbReference type="ARBA" id="ARBA00023014"/>
    </source>
</evidence>
<evidence type="ECO:0000313" key="12">
    <source>
        <dbReference type="EMBL" id="TWH78387.1"/>
    </source>
</evidence>
<keyword evidence="4" id="KW-0949">S-adenosyl-L-methionine</keyword>
<dbReference type="InterPro" id="IPR007197">
    <property type="entry name" value="rSAM"/>
</dbReference>
<evidence type="ECO:0000256" key="7">
    <source>
        <dbReference type="ARBA" id="ARBA00023004"/>
    </source>
</evidence>
<gene>
    <name evidence="12" type="ORF">LY60_02845</name>
</gene>
<dbReference type="SFLD" id="SFLDS00029">
    <property type="entry name" value="Radical_SAM"/>
    <property type="match status" value="1"/>
</dbReference>